<dbReference type="KEGG" id="mmt:Metme_4322"/>
<evidence type="ECO:0000313" key="2">
    <source>
        <dbReference type="EMBL" id="AEG02671.1"/>
    </source>
</evidence>
<keyword evidence="1" id="KW-0472">Membrane</keyword>
<name>G0A312_METMM</name>
<reference evidence="2 3" key="1">
    <citation type="journal article" date="2011" name="J. Bacteriol.">
        <title>Complete Genome Sequence of the Aerobic Marine Methanotroph Methylomonas methanica MC09.</title>
        <authorList>
            <person name="Boden R."/>
            <person name="Cunliffe M."/>
            <person name="Scanlan J."/>
            <person name="Moussard H."/>
            <person name="Kits K.D."/>
            <person name="Klotz M.G."/>
            <person name="Jetten M.S."/>
            <person name="Vuilleumier S."/>
            <person name="Han J."/>
            <person name="Peters L."/>
            <person name="Mikhailova N."/>
            <person name="Teshima H."/>
            <person name="Tapia R."/>
            <person name="Kyrpides N."/>
            <person name="Ivanova N."/>
            <person name="Pagani I."/>
            <person name="Cheng J.F."/>
            <person name="Goodwin L."/>
            <person name="Han C."/>
            <person name="Hauser L."/>
            <person name="Land M.L."/>
            <person name="Lapidus A."/>
            <person name="Lucas S."/>
            <person name="Pitluck S."/>
            <person name="Woyke T."/>
            <person name="Stein L."/>
            <person name="Murrell J.C."/>
        </authorList>
    </citation>
    <scope>NUCLEOTIDE SEQUENCE [LARGE SCALE GENOMIC DNA]</scope>
    <source>
        <strain evidence="2 3">MC09</strain>
    </source>
</reference>
<reference evidence="3" key="3">
    <citation type="submission" date="2011-05" db="EMBL/GenBank/DDBJ databases">
        <title>Complete sequence of Methylomonas methanica MC09.</title>
        <authorList>
            <consortium name="US DOE Joint Genome Institute"/>
            <person name="Lucas S."/>
            <person name="Han J."/>
            <person name="Lapidus A."/>
            <person name="Cheng J.-F."/>
            <person name="Goodwin L."/>
            <person name="Pitluck S."/>
            <person name="Peters L."/>
            <person name="Mikhailova N."/>
            <person name="Teshima H."/>
            <person name="Han C."/>
            <person name="Tapia R."/>
            <person name="Land M."/>
            <person name="Hauser L."/>
            <person name="Kyrpides N."/>
            <person name="Ivanova N."/>
            <person name="Pagani I."/>
            <person name="Stein L."/>
            <person name="Woyke T."/>
        </authorList>
    </citation>
    <scope>NUCLEOTIDE SEQUENCE [LARGE SCALE GENOMIC DNA]</scope>
    <source>
        <strain evidence="3">MC09</strain>
    </source>
</reference>
<proteinExistence type="predicted"/>
<reference key="2">
    <citation type="submission" date="2011-05" db="EMBL/GenBank/DDBJ databases">
        <title>Complete genome sequence of the aerobic marine methanotroph Methylomonas methanica MC09.</title>
        <authorList>
            <person name="Boden R."/>
            <person name="Cunliffe M."/>
            <person name="Scanlan J."/>
            <person name="Moussard H."/>
            <person name="Kits K.D."/>
            <person name="Klotz M."/>
            <person name="Jetten M."/>
            <person name="Vuilleumier S."/>
            <person name="Han J."/>
            <person name="Peters L."/>
            <person name="Mikhailova N."/>
            <person name="Teshima H."/>
            <person name="Tapia R."/>
            <person name="Kyrpides N."/>
            <person name="Ivanova N."/>
            <person name="Pagani I."/>
            <person name="Cheng J.-F."/>
            <person name="Goodwin L."/>
            <person name="Han C."/>
            <person name="Hauser L."/>
            <person name="Land M."/>
            <person name="Lapidus A."/>
            <person name="Lucas S."/>
            <person name="Pitluck S."/>
            <person name="Woyke T."/>
            <person name="Stein L.Y."/>
            <person name="Murrell C."/>
        </authorList>
    </citation>
    <scope>NUCLEOTIDE SEQUENCE</scope>
    <source>
        <strain>MC09</strain>
    </source>
</reference>
<dbReference type="HOGENOM" id="CLU_1756725_0_0_6"/>
<accession>G0A312</accession>
<gene>
    <name evidence="2" type="ordered locus">Metme_4322</name>
</gene>
<sequence>MVKRTDVSFFAVSTMGIIAMGLVSHWNIRDLDNLAAPPPIDTKAQFYVQVSKHVSVAGDLPPPPRRAPEGLSGIARRGAAGMLRVYVGAGKPLRKTPFKPEERRKQAAAGCRFFWVLFFGQAKKSTSAVGPRPDIQKNVAIATHNKSL</sequence>
<dbReference type="AlphaFoldDB" id="G0A312"/>
<keyword evidence="1" id="KW-1133">Transmembrane helix</keyword>
<dbReference type="EMBL" id="CP002738">
    <property type="protein sequence ID" value="AEG02671.1"/>
    <property type="molecule type" value="Genomic_DNA"/>
</dbReference>
<dbReference type="Proteomes" id="UP000008888">
    <property type="component" value="Chromosome"/>
</dbReference>
<organism evidence="2 3">
    <name type="scientific">Methylomonas methanica (strain DSM 25384 / MC09)</name>
    <dbReference type="NCBI Taxonomy" id="857087"/>
    <lineage>
        <taxon>Bacteria</taxon>
        <taxon>Pseudomonadati</taxon>
        <taxon>Pseudomonadota</taxon>
        <taxon>Gammaproteobacteria</taxon>
        <taxon>Methylococcales</taxon>
        <taxon>Methylococcaceae</taxon>
        <taxon>Methylomonas</taxon>
    </lineage>
</organism>
<keyword evidence="3" id="KW-1185">Reference proteome</keyword>
<dbReference type="STRING" id="857087.Metme_4322"/>
<keyword evidence="1" id="KW-0812">Transmembrane</keyword>
<evidence type="ECO:0000256" key="1">
    <source>
        <dbReference type="SAM" id="Phobius"/>
    </source>
</evidence>
<evidence type="ECO:0000313" key="3">
    <source>
        <dbReference type="Proteomes" id="UP000008888"/>
    </source>
</evidence>
<protein>
    <submittedName>
        <fullName evidence="2">Uncharacterized protein</fullName>
    </submittedName>
</protein>
<feature type="transmembrane region" description="Helical" evidence="1">
    <location>
        <begin position="7"/>
        <end position="28"/>
    </location>
</feature>